<sequence>MTEEATGEQRERHDAEATTVSDASQDRSQEADQRVPEGARETLEKSVTEAGEGSGVVDAVKRVGREVDRTFGGEYEAREDTAAAPDSEPPVDEPRH</sequence>
<feature type="region of interest" description="Disordered" evidence="1">
    <location>
        <begin position="1"/>
        <end position="96"/>
    </location>
</feature>
<organism evidence="2 3">
    <name type="scientific">Candidatus Amunia macphersoniae</name>
    <dbReference type="NCBI Taxonomy" id="3127014"/>
    <lineage>
        <taxon>Bacteria</taxon>
        <taxon>Bacillati</taxon>
        <taxon>Candidatus Dormiibacterota</taxon>
        <taxon>Candidatus Dormibacteria</taxon>
        <taxon>Candidatus Aeolococcales</taxon>
        <taxon>Candidatus Aeolococcaceae</taxon>
        <taxon>Candidatus Amunia</taxon>
    </lineage>
</organism>
<gene>
    <name evidence="2" type="ORF">JF887_06090</name>
</gene>
<name>A0A934KEH7_9BACT</name>
<evidence type="ECO:0000256" key="1">
    <source>
        <dbReference type="SAM" id="MobiDB-lite"/>
    </source>
</evidence>
<protein>
    <submittedName>
        <fullName evidence="2">Uncharacterized protein</fullName>
    </submittedName>
</protein>
<comment type="caution">
    <text evidence="2">The sequence shown here is derived from an EMBL/GenBank/DDBJ whole genome shotgun (WGS) entry which is preliminary data.</text>
</comment>
<dbReference type="Proteomes" id="UP000614410">
    <property type="component" value="Unassembled WGS sequence"/>
</dbReference>
<accession>A0A934KEH7</accession>
<evidence type="ECO:0000313" key="2">
    <source>
        <dbReference type="EMBL" id="MBJ7608984.1"/>
    </source>
</evidence>
<dbReference type="AlphaFoldDB" id="A0A934KEH7"/>
<reference evidence="2 3" key="1">
    <citation type="submission" date="2020-10" db="EMBL/GenBank/DDBJ databases">
        <title>Ca. Dormibacterota MAGs.</title>
        <authorList>
            <person name="Montgomery K."/>
        </authorList>
    </citation>
    <scope>NUCLEOTIDE SEQUENCE [LARGE SCALE GENOMIC DNA]</scope>
    <source>
        <strain evidence="2">Mitchell_Peninsula_5</strain>
    </source>
</reference>
<feature type="compositionally biased region" description="Basic and acidic residues" evidence="1">
    <location>
        <begin position="59"/>
        <end position="81"/>
    </location>
</feature>
<dbReference type="EMBL" id="JAEKNN010000026">
    <property type="protein sequence ID" value="MBJ7608984.1"/>
    <property type="molecule type" value="Genomic_DNA"/>
</dbReference>
<feature type="compositionally biased region" description="Basic and acidic residues" evidence="1">
    <location>
        <begin position="7"/>
        <end position="16"/>
    </location>
</feature>
<feature type="compositionally biased region" description="Basic and acidic residues" evidence="1">
    <location>
        <begin position="24"/>
        <end position="47"/>
    </location>
</feature>
<proteinExistence type="predicted"/>
<evidence type="ECO:0000313" key="3">
    <source>
        <dbReference type="Proteomes" id="UP000614410"/>
    </source>
</evidence>